<evidence type="ECO:0000259" key="22">
    <source>
        <dbReference type="PROSITE" id="PS51462"/>
    </source>
</evidence>
<dbReference type="KEGG" id="hsu:HLASF_0690"/>
<dbReference type="SUPFAM" id="SSF55811">
    <property type="entry name" value="Nudix"/>
    <property type="match status" value="1"/>
</dbReference>
<reference evidence="23 24" key="1">
    <citation type="journal article" date="2015" name="ISME J.">
        <title>Elemental sulfur and acetate can support life of a novel strictly anaerobic haloarchaeon.</title>
        <authorList>
            <person name="Sorokin D.Y."/>
            <person name="Kublanov I.V."/>
            <person name="Gavrilov S.N."/>
            <person name="Rojo D."/>
            <person name="Roman P."/>
            <person name="Golyshin P.N."/>
            <person name="Slepak V.Z."/>
            <person name="Smedile F."/>
            <person name="Ferrer M."/>
            <person name="Messina E."/>
            <person name="La Cono V."/>
            <person name="Yakimov M.M."/>
        </authorList>
    </citation>
    <scope>NUCLEOTIDE SEQUENCE [LARGE SCALE GENOMIC DNA]</scope>
    <source>
        <strain evidence="23 24">HSR2</strain>
    </source>
</reference>
<evidence type="ECO:0000256" key="12">
    <source>
        <dbReference type="ARBA" id="ARBA00026218"/>
    </source>
</evidence>
<dbReference type="InterPro" id="IPR000086">
    <property type="entry name" value="NUDIX_hydrolase_dom"/>
</dbReference>
<dbReference type="EMBL" id="CP008874">
    <property type="protein sequence ID" value="AKH97186.1"/>
    <property type="molecule type" value="Genomic_DNA"/>
</dbReference>
<dbReference type="PROSITE" id="PS00893">
    <property type="entry name" value="NUDIX_BOX"/>
    <property type="match status" value="1"/>
</dbReference>
<dbReference type="PRINTS" id="PR01403">
    <property type="entry name" value="8OXTPHPHTASE"/>
</dbReference>
<evidence type="ECO:0000256" key="9">
    <source>
        <dbReference type="ARBA" id="ARBA00024486"/>
    </source>
</evidence>
<evidence type="ECO:0000256" key="3">
    <source>
        <dbReference type="ARBA" id="ARBA00011245"/>
    </source>
</evidence>
<evidence type="ECO:0000256" key="4">
    <source>
        <dbReference type="ARBA" id="ARBA00022723"/>
    </source>
</evidence>
<comment type="catalytic activity">
    <reaction evidence="19">
        <text>O(6)-methyl-dGTP + H2O = O(6)-methyl-dGMP + diphosphate + H(+)</text>
        <dbReference type="Rhea" id="RHEA:67600"/>
        <dbReference type="ChEBI" id="CHEBI:15377"/>
        <dbReference type="ChEBI" id="CHEBI:15378"/>
        <dbReference type="ChEBI" id="CHEBI:33019"/>
        <dbReference type="ChEBI" id="CHEBI:169974"/>
        <dbReference type="ChEBI" id="CHEBI:169975"/>
    </reaction>
    <physiologicalReaction direction="left-to-right" evidence="19">
        <dbReference type="Rhea" id="RHEA:67601"/>
    </physiologicalReaction>
</comment>
<proteinExistence type="inferred from homology"/>
<sequence length="162" mass="18255">MVDLYPGWIVQEATITYPVTDGSVLLIEKKRGVGAGLYNGPGGKVEAGESPREAARREVREEIRVRVPALSKFGELEFVFGGDHFMTVHVYRAPGVLGDPEETVEAKPRWVALDAVPYDRMWEDDRYWLPLLLAGRTFRGWFRFDGAGETLRGRFVEPDVTV</sequence>
<evidence type="ECO:0000256" key="5">
    <source>
        <dbReference type="ARBA" id="ARBA00022801"/>
    </source>
</evidence>
<dbReference type="Proteomes" id="UP000069906">
    <property type="component" value="Chromosome"/>
</dbReference>
<dbReference type="Pfam" id="PF00293">
    <property type="entry name" value="NUDIX"/>
    <property type="match status" value="1"/>
</dbReference>
<dbReference type="InterPro" id="IPR015797">
    <property type="entry name" value="NUDIX_hydrolase-like_dom_sf"/>
</dbReference>
<evidence type="ECO:0000256" key="17">
    <source>
        <dbReference type="ARBA" id="ARBA00032071"/>
    </source>
</evidence>
<dbReference type="EC" id="3.6.1.56" evidence="11"/>
<dbReference type="Gene3D" id="3.90.79.10">
    <property type="entry name" value="Nucleoside Triphosphate Pyrophosphohydrolase"/>
    <property type="match status" value="1"/>
</dbReference>
<evidence type="ECO:0000256" key="15">
    <source>
        <dbReference type="ARBA" id="ARBA00030682"/>
    </source>
</evidence>
<comment type="catalytic activity">
    <reaction evidence="7">
        <text>8-oxo-dATP + H2O = 8-oxo-dAMP + diphosphate + H(+)</text>
        <dbReference type="Rhea" id="RHEA:65396"/>
        <dbReference type="ChEBI" id="CHEBI:15377"/>
        <dbReference type="ChEBI" id="CHEBI:15378"/>
        <dbReference type="ChEBI" id="CHEBI:33019"/>
        <dbReference type="ChEBI" id="CHEBI:71361"/>
        <dbReference type="ChEBI" id="CHEBI:172871"/>
    </reaction>
    <physiologicalReaction direction="left-to-right" evidence="7">
        <dbReference type="Rhea" id="RHEA:65397"/>
    </physiologicalReaction>
</comment>
<dbReference type="PATRIC" id="fig|1604004.4.peg.723"/>
<dbReference type="PROSITE" id="PS51462">
    <property type="entry name" value="NUDIX"/>
    <property type="match status" value="1"/>
</dbReference>
<dbReference type="PANTHER" id="PTHR43758:SF2">
    <property type="entry name" value="OXIDIZED PURINE NUCLEOSIDE TRIPHOSPHATE HYDROLASE"/>
    <property type="match status" value="1"/>
</dbReference>
<evidence type="ECO:0000256" key="18">
    <source>
        <dbReference type="ARBA" id="ARBA00048002"/>
    </source>
</evidence>
<comment type="catalytic activity">
    <reaction evidence="8">
        <text>2-oxo-dATP + H2O = 2-oxo-dAMP + diphosphate + H(+)</text>
        <dbReference type="Rhea" id="RHEA:31583"/>
        <dbReference type="ChEBI" id="CHEBI:15377"/>
        <dbReference type="ChEBI" id="CHEBI:15378"/>
        <dbReference type="ChEBI" id="CHEBI:33019"/>
        <dbReference type="ChEBI" id="CHEBI:63212"/>
        <dbReference type="ChEBI" id="CHEBI:77897"/>
        <dbReference type="EC" id="3.6.1.56"/>
    </reaction>
    <physiologicalReaction direction="left-to-right" evidence="8">
        <dbReference type="Rhea" id="RHEA:31584"/>
    </physiologicalReaction>
</comment>
<protein>
    <recommendedName>
        <fullName evidence="12">Oxidized purine nucleoside triphosphate hydrolase</fullName>
        <ecNumber evidence="11">3.6.1.56</ecNumber>
    </recommendedName>
    <alternativeName>
        <fullName evidence="16">2-hydroxy-dATP diphosphatase</fullName>
    </alternativeName>
    <alternativeName>
        <fullName evidence="15">7,8-dihydro-8-oxoguanine triphosphatase</fullName>
    </alternativeName>
    <alternativeName>
        <fullName evidence="14">8-oxo-dGTPase</fullName>
    </alternativeName>
    <alternativeName>
        <fullName evidence="17">Methylated purine nucleoside triphosphate hydrolase</fullName>
    </alternativeName>
    <alternativeName>
        <fullName evidence="13">Nucleoside diphosphate-linked moiety X motif 1</fullName>
    </alternativeName>
</protein>
<evidence type="ECO:0000256" key="8">
    <source>
        <dbReference type="ARBA" id="ARBA00024459"/>
    </source>
</evidence>
<comment type="catalytic activity">
    <reaction evidence="18">
        <text>N(6)-methyl-ATP + H2O = N(6)-methyl-AMP + diphosphate + H(+)</text>
        <dbReference type="Rhea" id="RHEA:67608"/>
        <dbReference type="ChEBI" id="CHEBI:15377"/>
        <dbReference type="ChEBI" id="CHEBI:15378"/>
        <dbReference type="ChEBI" id="CHEBI:33019"/>
        <dbReference type="ChEBI" id="CHEBI:144842"/>
        <dbReference type="ChEBI" id="CHEBI:172873"/>
    </reaction>
    <physiologicalReaction direction="left-to-right" evidence="18">
        <dbReference type="Rhea" id="RHEA:67609"/>
    </physiologicalReaction>
</comment>
<keyword evidence="4" id="KW-0479">Metal-binding</keyword>
<dbReference type="GO" id="GO:0008828">
    <property type="term" value="F:dATP diphosphatase activity"/>
    <property type="evidence" value="ECO:0007669"/>
    <property type="project" value="UniProtKB-EC"/>
</dbReference>
<dbReference type="RefSeq" id="WP_235272186.1">
    <property type="nucleotide sequence ID" value="NZ_CP008874.1"/>
</dbReference>
<dbReference type="AlphaFoldDB" id="A0A0F7P7R6"/>
<comment type="catalytic activity">
    <reaction evidence="20">
        <text>N(6)-methyl-dATP + H2O = N(6)-methyl-dAMP + diphosphate + H(+)</text>
        <dbReference type="Rhea" id="RHEA:67604"/>
        <dbReference type="ChEBI" id="CHEBI:15377"/>
        <dbReference type="ChEBI" id="CHEBI:15378"/>
        <dbReference type="ChEBI" id="CHEBI:33019"/>
        <dbReference type="ChEBI" id="CHEBI:169976"/>
        <dbReference type="ChEBI" id="CHEBI:172872"/>
    </reaction>
    <physiologicalReaction direction="left-to-right" evidence="20">
        <dbReference type="Rhea" id="RHEA:67605"/>
    </physiologicalReaction>
</comment>
<keyword evidence="6" id="KW-0460">Magnesium</keyword>
<dbReference type="PANTHER" id="PTHR43758">
    <property type="entry name" value="7,8-DIHYDRO-8-OXOGUANINE TRIPHOSPHATASE"/>
    <property type="match status" value="1"/>
</dbReference>
<dbReference type="InterPro" id="IPR003563">
    <property type="entry name" value="8ODP"/>
</dbReference>
<evidence type="ECO:0000313" key="23">
    <source>
        <dbReference type="EMBL" id="AKH97186.1"/>
    </source>
</evidence>
<evidence type="ECO:0000256" key="1">
    <source>
        <dbReference type="ARBA" id="ARBA00001946"/>
    </source>
</evidence>
<accession>A0A0F7P7R6</accession>
<evidence type="ECO:0000256" key="16">
    <source>
        <dbReference type="ARBA" id="ARBA00031927"/>
    </source>
</evidence>
<gene>
    <name evidence="23" type="ORF">HLASF_0690</name>
</gene>
<dbReference type="GO" id="GO:0008413">
    <property type="term" value="F:8-oxo-7,8-dihydroguanosine triphosphate pyrophosphatase activity"/>
    <property type="evidence" value="ECO:0007669"/>
    <property type="project" value="InterPro"/>
</dbReference>
<organism evidence="23 24">
    <name type="scientific">Halanaeroarchaeum sulfurireducens</name>
    <dbReference type="NCBI Taxonomy" id="1604004"/>
    <lineage>
        <taxon>Archaea</taxon>
        <taxon>Methanobacteriati</taxon>
        <taxon>Methanobacteriota</taxon>
        <taxon>Stenosarchaea group</taxon>
        <taxon>Halobacteria</taxon>
        <taxon>Halobacteriales</taxon>
        <taxon>Halobacteriaceae</taxon>
        <taxon>Halanaeroarchaeum</taxon>
    </lineage>
</organism>
<name>A0A0F7P7R6_9EURY</name>
<evidence type="ECO:0000256" key="6">
    <source>
        <dbReference type="ARBA" id="ARBA00022842"/>
    </source>
</evidence>
<evidence type="ECO:0000256" key="7">
    <source>
        <dbReference type="ARBA" id="ARBA00024448"/>
    </source>
</evidence>
<dbReference type="GO" id="GO:0005737">
    <property type="term" value="C:cytoplasm"/>
    <property type="evidence" value="ECO:0007669"/>
    <property type="project" value="TreeGrafter"/>
</dbReference>
<comment type="cofactor">
    <cofactor evidence="1">
        <name>Mg(2+)</name>
        <dbReference type="ChEBI" id="CHEBI:18420"/>
    </cofactor>
</comment>
<evidence type="ECO:0000256" key="14">
    <source>
        <dbReference type="ARBA" id="ARBA00030634"/>
    </source>
</evidence>
<keyword evidence="5 23" id="KW-0378">Hydrolase</keyword>
<comment type="catalytic activity">
    <reaction evidence="9">
        <text>8-oxo-dGTP + H2O = 8-oxo-dGMP + diphosphate + H(+)</text>
        <dbReference type="Rhea" id="RHEA:31575"/>
        <dbReference type="ChEBI" id="CHEBI:15377"/>
        <dbReference type="ChEBI" id="CHEBI:15378"/>
        <dbReference type="ChEBI" id="CHEBI:33019"/>
        <dbReference type="ChEBI" id="CHEBI:63224"/>
        <dbReference type="ChEBI" id="CHEBI:77896"/>
    </reaction>
    <physiologicalReaction direction="left-to-right" evidence="9">
        <dbReference type="Rhea" id="RHEA:31576"/>
    </physiologicalReaction>
</comment>
<evidence type="ECO:0000313" key="24">
    <source>
        <dbReference type="Proteomes" id="UP000069906"/>
    </source>
</evidence>
<evidence type="ECO:0000256" key="10">
    <source>
        <dbReference type="ARBA" id="ARBA00024596"/>
    </source>
</evidence>
<dbReference type="CDD" id="cd03427">
    <property type="entry name" value="NUDIX_MTH1_Nudt1"/>
    <property type="match status" value="1"/>
</dbReference>
<dbReference type="InterPro" id="IPR020084">
    <property type="entry name" value="NUDIX_hydrolase_CS"/>
</dbReference>
<evidence type="ECO:0000256" key="21">
    <source>
        <dbReference type="ARBA" id="ARBA00053094"/>
    </source>
</evidence>
<evidence type="ECO:0000256" key="13">
    <source>
        <dbReference type="ARBA" id="ARBA00029673"/>
    </source>
</evidence>
<comment type="function">
    <text evidence="21">Oxidized purine nucleoside triphosphate hydrolase which is a prominent sanitizer of the oxidized nucleotide pool. Catalyzes the hydrolysis of 2-oxo-dATP (2-hydroxy-dATP) into 2-oxo-dAMP. Also has a significant hydrolase activity toward 2-oxo-ATP, 8-oxo-dGTP and 8-oxo-dATP. Through the hydrolysis of oxidized purine nucleoside triphosphates, prevents their incorporation into DNA and the subsequent transversions A:T to C:G and G:C to T:A. Also catalyzes the hydrolysis of methylated purine nucleoside triphosphate preventing their integration into DNA. Through this antimutagenic activity protects cells from oxidative stress.</text>
</comment>
<feature type="domain" description="Nudix hydrolase" evidence="22">
    <location>
        <begin position="9"/>
        <end position="134"/>
    </location>
</feature>
<comment type="subunit">
    <text evidence="3">Monomer.</text>
</comment>
<evidence type="ECO:0000256" key="20">
    <source>
        <dbReference type="ARBA" id="ARBA00049032"/>
    </source>
</evidence>
<keyword evidence="24" id="KW-1185">Reference proteome</keyword>
<comment type="catalytic activity">
    <reaction evidence="10">
        <text>2-oxo-ATP + H2O = 2-oxo-AMP + diphosphate + H(+)</text>
        <dbReference type="Rhea" id="RHEA:67392"/>
        <dbReference type="ChEBI" id="CHEBI:15377"/>
        <dbReference type="ChEBI" id="CHEBI:15378"/>
        <dbReference type="ChEBI" id="CHEBI:33019"/>
        <dbReference type="ChEBI" id="CHEBI:71395"/>
        <dbReference type="ChEBI" id="CHEBI:172878"/>
    </reaction>
    <physiologicalReaction direction="left-to-right" evidence="10">
        <dbReference type="Rhea" id="RHEA:67393"/>
    </physiologicalReaction>
</comment>
<evidence type="ECO:0000256" key="11">
    <source>
        <dbReference type="ARBA" id="ARBA00026103"/>
    </source>
</evidence>
<evidence type="ECO:0000256" key="2">
    <source>
        <dbReference type="ARBA" id="ARBA00005582"/>
    </source>
</evidence>
<dbReference type="GO" id="GO:0046872">
    <property type="term" value="F:metal ion binding"/>
    <property type="evidence" value="ECO:0007669"/>
    <property type="project" value="UniProtKB-KW"/>
</dbReference>
<evidence type="ECO:0000256" key="19">
    <source>
        <dbReference type="ARBA" id="ARBA00048894"/>
    </source>
</evidence>
<comment type="similarity">
    <text evidence="2">Belongs to the Nudix hydrolase family.</text>
</comment>
<dbReference type="HOGENOM" id="CLU_037162_11_1_2"/>
<dbReference type="GeneID" id="25158881"/>
<dbReference type="GO" id="GO:0042262">
    <property type="term" value="P:DNA protection"/>
    <property type="evidence" value="ECO:0007669"/>
    <property type="project" value="InterPro"/>
</dbReference>